<reference evidence="2" key="1">
    <citation type="submission" date="2023-04" db="EMBL/GenBank/DDBJ databases">
        <authorList>
            <person name="Vijverberg K."/>
            <person name="Xiong W."/>
            <person name="Schranz E."/>
        </authorList>
    </citation>
    <scope>NUCLEOTIDE SEQUENCE</scope>
</reference>
<dbReference type="Proteomes" id="UP001177003">
    <property type="component" value="Chromosome 4"/>
</dbReference>
<protein>
    <submittedName>
        <fullName evidence="2">Uncharacterized protein</fullName>
    </submittedName>
</protein>
<organism evidence="2 3">
    <name type="scientific">Lactuca saligna</name>
    <name type="common">Willowleaf lettuce</name>
    <dbReference type="NCBI Taxonomy" id="75948"/>
    <lineage>
        <taxon>Eukaryota</taxon>
        <taxon>Viridiplantae</taxon>
        <taxon>Streptophyta</taxon>
        <taxon>Embryophyta</taxon>
        <taxon>Tracheophyta</taxon>
        <taxon>Spermatophyta</taxon>
        <taxon>Magnoliopsida</taxon>
        <taxon>eudicotyledons</taxon>
        <taxon>Gunneridae</taxon>
        <taxon>Pentapetalae</taxon>
        <taxon>asterids</taxon>
        <taxon>campanulids</taxon>
        <taxon>Asterales</taxon>
        <taxon>Asteraceae</taxon>
        <taxon>Cichorioideae</taxon>
        <taxon>Cichorieae</taxon>
        <taxon>Lactucinae</taxon>
        <taxon>Lactuca</taxon>
    </lineage>
</organism>
<evidence type="ECO:0000313" key="3">
    <source>
        <dbReference type="Proteomes" id="UP001177003"/>
    </source>
</evidence>
<evidence type="ECO:0000313" key="2">
    <source>
        <dbReference type="EMBL" id="CAI9280228.1"/>
    </source>
</evidence>
<sequence length="123" mass="14312">MSCPITSILTLTVTHEQLDKIYLKYHLIEEDETVIPGAIVIIDRPQFYKIDFYLYYFEVDLGSDDFEFHVIDDILNDNDDEGSNAEDYKEDKEESESFIEVYDSYDTNDGASEIQMMVQATKP</sequence>
<dbReference type="EMBL" id="OX465080">
    <property type="protein sequence ID" value="CAI9280228.1"/>
    <property type="molecule type" value="Genomic_DNA"/>
</dbReference>
<proteinExistence type="predicted"/>
<gene>
    <name evidence="2" type="ORF">LSALG_LOCUS19987</name>
</gene>
<name>A0AA36E2W1_LACSI</name>
<accession>A0AA36E2W1</accession>
<keyword evidence="3" id="KW-1185">Reference proteome</keyword>
<evidence type="ECO:0000256" key="1">
    <source>
        <dbReference type="SAM" id="MobiDB-lite"/>
    </source>
</evidence>
<dbReference type="AlphaFoldDB" id="A0AA36E2W1"/>
<feature type="region of interest" description="Disordered" evidence="1">
    <location>
        <begin position="77"/>
        <end position="96"/>
    </location>
</feature>